<dbReference type="SUPFAM" id="SSF54001">
    <property type="entry name" value="Cysteine proteinases"/>
    <property type="match status" value="1"/>
</dbReference>
<dbReference type="PANTHER" id="PTHR42736:SF1">
    <property type="entry name" value="PROTEIN-GLUTAMINE GAMMA-GLUTAMYLTRANSFERASE"/>
    <property type="match status" value="1"/>
</dbReference>
<evidence type="ECO:0000313" key="5">
    <source>
        <dbReference type="Proteomes" id="UP000722989"/>
    </source>
</evidence>
<sequence length="766" mass="79131">MRGLAVPAALVGMLGVAGLAFGRLYSDPLAARLFVGAAAGAVTVSVAARRLPSATVAPLSVLGLAGYTLLAVRLTAAASHLGGPLSRLTVDALANGVPRVLTAMIPIEPQPDTVGVPVVATWLAGLAGGELALRGRRTLLACLPPGLLYASVLYVVGPNAERVLWQPLCFAGFAAVALAVSARNGNDDAVPELTGAQRAALRVRVAAGTAAGLAGTLALVAVVAPPVAHGVGRHPADPRRYVTPPQQDILDESPLVRLSGWALGPDQRLFDVRLSGGAGGETRIRLAVLSDYDGVTWRVGATYRPAGRVLAGPRATGDRTAPVTQRITIDELDGRLVPAAAVPERIDGARVSFDQASGTIAIPEGLRPGLGYTVVSRAPKIDVNLLPSAGAPSGPTVARFMRVGSDAPKEMQQLGQKLAEGNPTPYARAQAIEQFLAEHYRLVSDAPSGHAYPNLTFFLFGPPGGGGQRGTSEQFAAAFAVLGRLVGLPTRVVVGFRVRPGSPTVRGADALAWPEVLFDGVGWVAFNPLPQPDTRPRPVEDDFKPRPEQSTPPPSTAPPPSVAPSSAAPSRSASAAAVAAGPPVGTLVAVTGIFGVPVLCVALIVLLRRSQRRRRLYEGDPPGRVLGAWREVLDALRLAGRPPPPHLAPTEVADHAARVVAAPPGLRPAAPDLAELAGLVNAVAFAPCSVPPGGSFPGGSSPGGSFPGGSSPGGVPPGGVEPAQAELAAAQATAYIADLRARRPWWRWLLWSADPRPVWWARRNHR</sequence>
<keyword evidence="5" id="KW-1185">Reference proteome</keyword>
<feature type="transmembrane region" description="Helical" evidence="2">
    <location>
        <begin position="55"/>
        <end position="76"/>
    </location>
</feature>
<feature type="compositionally biased region" description="Gly residues" evidence="1">
    <location>
        <begin position="696"/>
        <end position="712"/>
    </location>
</feature>
<feature type="compositionally biased region" description="Pro residues" evidence="1">
    <location>
        <begin position="550"/>
        <end position="562"/>
    </location>
</feature>
<proteinExistence type="predicted"/>
<evidence type="ECO:0000313" key="4">
    <source>
        <dbReference type="EMBL" id="NJC70331.1"/>
    </source>
</evidence>
<dbReference type="Proteomes" id="UP000722989">
    <property type="component" value="Unassembled WGS sequence"/>
</dbReference>
<feature type="region of interest" description="Disordered" evidence="1">
    <location>
        <begin position="696"/>
        <end position="721"/>
    </location>
</feature>
<dbReference type="PANTHER" id="PTHR42736">
    <property type="entry name" value="PROTEIN-GLUTAMINE GAMMA-GLUTAMYLTRANSFERASE"/>
    <property type="match status" value="1"/>
</dbReference>
<dbReference type="SMART" id="SM00460">
    <property type="entry name" value="TGc"/>
    <property type="match status" value="1"/>
</dbReference>
<evidence type="ECO:0000256" key="2">
    <source>
        <dbReference type="SAM" id="Phobius"/>
    </source>
</evidence>
<dbReference type="InterPro" id="IPR021878">
    <property type="entry name" value="TgpA_N"/>
</dbReference>
<feature type="region of interest" description="Disordered" evidence="1">
    <location>
        <begin position="529"/>
        <end position="568"/>
    </location>
</feature>
<keyword evidence="2" id="KW-0472">Membrane</keyword>
<dbReference type="InterPro" id="IPR038765">
    <property type="entry name" value="Papain-like_cys_pep_sf"/>
</dbReference>
<dbReference type="Pfam" id="PF11992">
    <property type="entry name" value="TgpA_N"/>
    <property type="match status" value="1"/>
</dbReference>
<evidence type="ECO:0000256" key="1">
    <source>
        <dbReference type="SAM" id="MobiDB-lite"/>
    </source>
</evidence>
<feature type="transmembrane region" description="Helical" evidence="2">
    <location>
        <begin position="163"/>
        <end position="182"/>
    </location>
</feature>
<dbReference type="InterPro" id="IPR052901">
    <property type="entry name" value="Bact_TGase-like"/>
</dbReference>
<comment type="caution">
    <text evidence="4">The sequence shown here is derived from an EMBL/GenBank/DDBJ whole genome shotgun (WGS) entry which is preliminary data.</text>
</comment>
<accession>A0ABX0XWX0</accession>
<keyword evidence="2" id="KW-0812">Transmembrane</keyword>
<feature type="transmembrane region" description="Helical" evidence="2">
    <location>
        <begin position="584"/>
        <end position="607"/>
    </location>
</feature>
<feature type="transmembrane region" description="Helical" evidence="2">
    <location>
        <begin position="29"/>
        <end position="48"/>
    </location>
</feature>
<feature type="domain" description="Transglutaminase-like" evidence="3">
    <location>
        <begin position="464"/>
        <end position="530"/>
    </location>
</feature>
<feature type="transmembrane region" description="Helical" evidence="2">
    <location>
        <begin position="140"/>
        <end position="157"/>
    </location>
</feature>
<name>A0ABX0XWX0_9ACTN</name>
<reference evidence="4 5" key="1">
    <citation type="submission" date="2020-03" db="EMBL/GenBank/DDBJ databases">
        <title>WGS of the type strain of Planosporangium spp.</title>
        <authorList>
            <person name="Thawai C."/>
        </authorList>
    </citation>
    <scope>NUCLEOTIDE SEQUENCE [LARGE SCALE GENOMIC DNA]</scope>
    <source>
        <strain evidence="4 5">TBRC 5610</strain>
    </source>
</reference>
<dbReference type="InterPro" id="IPR002931">
    <property type="entry name" value="Transglutaminase-like"/>
</dbReference>
<evidence type="ECO:0000259" key="3">
    <source>
        <dbReference type="SMART" id="SM00460"/>
    </source>
</evidence>
<keyword evidence="2" id="KW-1133">Transmembrane helix</keyword>
<protein>
    <submittedName>
        <fullName evidence="4">Transglutaminase domain-containing protein</fullName>
    </submittedName>
</protein>
<dbReference type="Gene3D" id="3.10.620.30">
    <property type="match status" value="1"/>
</dbReference>
<feature type="compositionally biased region" description="Basic and acidic residues" evidence="1">
    <location>
        <begin position="534"/>
        <end position="547"/>
    </location>
</feature>
<feature type="transmembrane region" description="Helical" evidence="2">
    <location>
        <begin position="114"/>
        <end position="133"/>
    </location>
</feature>
<dbReference type="EMBL" id="JAATVY010000006">
    <property type="protein sequence ID" value="NJC70331.1"/>
    <property type="molecule type" value="Genomic_DNA"/>
</dbReference>
<gene>
    <name evidence="4" type="ORF">HC031_11500</name>
</gene>
<dbReference type="Pfam" id="PF01841">
    <property type="entry name" value="Transglut_core"/>
    <property type="match status" value="1"/>
</dbReference>
<feature type="transmembrane region" description="Helical" evidence="2">
    <location>
        <begin position="203"/>
        <end position="224"/>
    </location>
</feature>
<organism evidence="4 5">
    <name type="scientific">Planosporangium thailandense</name>
    <dbReference type="NCBI Taxonomy" id="765197"/>
    <lineage>
        <taxon>Bacteria</taxon>
        <taxon>Bacillati</taxon>
        <taxon>Actinomycetota</taxon>
        <taxon>Actinomycetes</taxon>
        <taxon>Micromonosporales</taxon>
        <taxon>Micromonosporaceae</taxon>
        <taxon>Planosporangium</taxon>
    </lineage>
</organism>